<proteinExistence type="predicted"/>
<dbReference type="OrthoDB" id="2851338at2759"/>
<dbReference type="OMA" id="QDWYDNE"/>
<accession>D8QLY8</accession>
<dbReference type="AlphaFoldDB" id="D8QLY8"/>
<dbReference type="HOGENOM" id="CLU_073903_0_1_1"/>
<gene>
    <name evidence="1" type="ORF">SCHCODRAFT_258993</name>
</gene>
<name>D8QLY8_SCHCM</name>
<evidence type="ECO:0008006" key="3">
    <source>
        <dbReference type="Google" id="ProtNLM"/>
    </source>
</evidence>
<sequence>MPAGFLAVASEPGKEVTQDEFQDWYNNEHVPLRLNHLKSFLNGARYTAYDALTPTWLALYDIDDTSTFQKDEYTRLRANRSPREADLVKRLALLDRRTYEALEDSGPSPLTSSMDYSDHPSRGLITHGISADAEAVKAWTAEVVASLRAVDGWVRTRTFHCIDHLKTGLTVAAGPEAQVVPEYLAVHEFAQPTHTRSEGVRSAVDRAAAASGISIEEERLWELYRVYPCIAQGNLPTASS</sequence>
<dbReference type="RefSeq" id="XP_003026092.1">
    <property type="nucleotide sequence ID" value="XM_003026046.1"/>
</dbReference>
<dbReference type="InParanoid" id="D8QLY8"/>
<organism evidence="2">
    <name type="scientific">Schizophyllum commune (strain H4-8 / FGSC 9210)</name>
    <name type="common">Split gill fungus</name>
    <dbReference type="NCBI Taxonomy" id="578458"/>
    <lineage>
        <taxon>Eukaryota</taxon>
        <taxon>Fungi</taxon>
        <taxon>Dikarya</taxon>
        <taxon>Basidiomycota</taxon>
        <taxon>Agaricomycotina</taxon>
        <taxon>Agaricomycetes</taxon>
        <taxon>Agaricomycetidae</taxon>
        <taxon>Agaricales</taxon>
        <taxon>Schizophyllaceae</taxon>
        <taxon>Schizophyllum</taxon>
    </lineage>
</organism>
<dbReference type="KEGG" id="scm:SCHCO_02642152"/>
<reference evidence="1 2" key="1">
    <citation type="journal article" date="2010" name="Nat. Biotechnol.">
        <title>Genome sequence of the model mushroom Schizophyllum commune.</title>
        <authorList>
            <person name="Ohm R.A."/>
            <person name="de Jong J.F."/>
            <person name="Lugones L.G."/>
            <person name="Aerts A."/>
            <person name="Kothe E."/>
            <person name="Stajich J.E."/>
            <person name="de Vries R.P."/>
            <person name="Record E."/>
            <person name="Levasseur A."/>
            <person name="Baker S.E."/>
            <person name="Bartholomew K.A."/>
            <person name="Coutinho P.M."/>
            <person name="Erdmann S."/>
            <person name="Fowler T.J."/>
            <person name="Gathman A.C."/>
            <person name="Lombard V."/>
            <person name="Henrissat B."/>
            <person name="Knabe N."/>
            <person name="Kuees U."/>
            <person name="Lilly W.W."/>
            <person name="Lindquist E."/>
            <person name="Lucas S."/>
            <person name="Magnuson J.K."/>
            <person name="Piumi F."/>
            <person name="Raudaskoski M."/>
            <person name="Salamov A."/>
            <person name="Schmutz J."/>
            <person name="Schwarze F.W.M.R."/>
            <person name="vanKuyk P.A."/>
            <person name="Horton J.S."/>
            <person name="Grigoriev I.V."/>
            <person name="Woesten H.A.B."/>
        </authorList>
    </citation>
    <scope>NUCLEOTIDE SEQUENCE [LARGE SCALE GENOMIC DNA]</scope>
    <source>
        <strain evidence="2">H4-8 / FGSC 9210</strain>
    </source>
</reference>
<evidence type="ECO:0000313" key="2">
    <source>
        <dbReference type="Proteomes" id="UP000007431"/>
    </source>
</evidence>
<dbReference type="EMBL" id="GL377319">
    <property type="protein sequence ID" value="EFI91189.1"/>
    <property type="molecule type" value="Genomic_DNA"/>
</dbReference>
<evidence type="ECO:0000313" key="1">
    <source>
        <dbReference type="EMBL" id="EFI91189.1"/>
    </source>
</evidence>
<dbReference type="eggNOG" id="ENOG502S7G9">
    <property type="taxonomic scope" value="Eukaryota"/>
</dbReference>
<dbReference type="GeneID" id="9588864"/>
<keyword evidence="2" id="KW-1185">Reference proteome</keyword>
<protein>
    <recommendedName>
        <fullName evidence="3">EthD domain-containing protein</fullName>
    </recommendedName>
</protein>
<dbReference type="VEuPathDB" id="FungiDB:SCHCODRAFT_02642152"/>
<dbReference type="Proteomes" id="UP000007431">
    <property type="component" value="Unassembled WGS sequence"/>
</dbReference>